<evidence type="ECO:0000313" key="1">
    <source>
        <dbReference type="Proteomes" id="UP000504631"/>
    </source>
</evidence>
<reference evidence="2" key="1">
    <citation type="submission" date="2025-08" db="UniProtKB">
        <authorList>
            <consortium name="RefSeq"/>
        </authorList>
    </citation>
    <scope>IDENTIFICATION</scope>
    <source>
        <tissue evidence="2">Muscle</tissue>
    </source>
</reference>
<keyword evidence="1" id="KW-1185">Reference proteome</keyword>
<dbReference type="RefSeq" id="XP_033362669.1">
    <property type="nucleotide sequence ID" value="XM_033506778.1"/>
</dbReference>
<organism evidence="1 2">
    <name type="scientific">Bombus vosnesenskii</name>
    <dbReference type="NCBI Taxonomy" id="207650"/>
    <lineage>
        <taxon>Eukaryota</taxon>
        <taxon>Metazoa</taxon>
        <taxon>Ecdysozoa</taxon>
        <taxon>Arthropoda</taxon>
        <taxon>Hexapoda</taxon>
        <taxon>Insecta</taxon>
        <taxon>Pterygota</taxon>
        <taxon>Neoptera</taxon>
        <taxon>Endopterygota</taxon>
        <taxon>Hymenoptera</taxon>
        <taxon>Apocrita</taxon>
        <taxon>Aculeata</taxon>
        <taxon>Apoidea</taxon>
        <taxon>Anthophila</taxon>
        <taxon>Apidae</taxon>
        <taxon>Bombus</taxon>
        <taxon>Pyrobombus</taxon>
    </lineage>
</organism>
<proteinExistence type="predicted"/>
<evidence type="ECO:0000313" key="2">
    <source>
        <dbReference type="RefSeq" id="XP_033362669.1"/>
    </source>
</evidence>
<sequence length="176" mass="20022">MTLVARDLRHGELAAVCVIRAIRRLGLKVAPAMSEIISFYDYRRRGTTPPDQCLHISREEDEVGPQMKYLTIDNQWTFGPHFKLLVMKVTATANALCGLLPNIGRAQVGVRRLYEGVIRSWVLYGAPKCAEDLMKNRRSLLLLRRLHRTTATRTVRGCRTISYALAMRLLRSSSRP</sequence>
<protein>
    <submittedName>
        <fullName evidence="2">Uncharacterized protein LOC117240737</fullName>
    </submittedName>
</protein>
<dbReference type="KEGG" id="bvk:117240737"/>
<gene>
    <name evidence="2" type="primary">LOC117240737</name>
</gene>
<dbReference type="Proteomes" id="UP000504631">
    <property type="component" value="Unplaced"/>
</dbReference>
<accession>A0A6J3LFL2</accession>
<name>A0A6J3LFL2_9HYME</name>
<dbReference type="AlphaFoldDB" id="A0A6J3LFL2"/>
<dbReference type="GeneID" id="117240737"/>